<keyword evidence="1" id="KW-0472">Membrane</keyword>
<organism evidence="2 3">
    <name type="scientific">Vicingus serpentipes</name>
    <dbReference type="NCBI Taxonomy" id="1926625"/>
    <lineage>
        <taxon>Bacteria</taxon>
        <taxon>Pseudomonadati</taxon>
        <taxon>Bacteroidota</taxon>
        <taxon>Flavobacteriia</taxon>
        <taxon>Flavobacteriales</taxon>
        <taxon>Vicingaceae</taxon>
        <taxon>Vicingus</taxon>
    </lineage>
</organism>
<dbReference type="EMBL" id="VOOS01000001">
    <property type="protein sequence ID" value="TXB67239.1"/>
    <property type="molecule type" value="Genomic_DNA"/>
</dbReference>
<dbReference type="OrthoDB" id="9790326at2"/>
<sequence length="131" mass="14945">MPKALPSVLQLKCPKCREGDLFVNKSSYKYKGFFDMPKRCLKCGQDFEIETGFYYGAMYVSYALTIAITVAVFVALTVFNAFSIIPFLIFDVIALVLTMPYVTRVSRSIWIALMIKYDANAIKNHERKTQS</sequence>
<dbReference type="RefSeq" id="WP_147098596.1">
    <property type="nucleotide sequence ID" value="NZ_VOOS01000001.1"/>
</dbReference>
<feature type="transmembrane region" description="Helical" evidence="1">
    <location>
        <begin position="82"/>
        <end position="102"/>
    </location>
</feature>
<keyword evidence="1" id="KW-1133">Transmembrane helix</keyword>
<evidence type="ECO:0000313" key="3">
    <source>
        <dbReference type="Proteomes" id="UP000321721"/>
    </source>
</evidence>
<gene>
    <name evidence="2" type="ORF">FRY74_03375</name>
</gene>
<dbReference type="Pfam" id="PF06170">
    <property type="entry name" value="DUF983"/>
    <property type="match status" value="1"/>
</dbReference>
<accession>A0A5C6RZQ2</accession>
<feature type="transmembrane region" description="Helical" evidence="1">
    <location>
        <begin position="52"/>
        <end position="76"/>
    </location>
</feature>
<dbReference type="Proteomes" id="UP000321721">
    <property type="component" value="Unassembled WGS sequence"/>
</dbReference>
<name>A0A5C6RZQ2_9FLAO</name>
<reference evidence="2 3" key="1">
    <citation type="submission" date="2019-08" db="EMBL/GenBank/DDBJ databases">
        <title>Genome of Vicingus serpentipes NCIMB 15042.</title>
        <authorList>
            <person name="Bowman J.P."/>
        </authorList>
    </citation>
    <scope>NUCLEOTIDE SEQUENCE [LARGE SCALE GENOMIC DNA]</scope>
    <source>
        <strain evidence="2 3">NCIMB 15042</strain>
    </source>
</reference>
<evidence type="ECO:0000313" key="2">
    <source>
        <dbReference type="EMBL" id="TXB67239.1"/>
    </source>
</evidence>
<comment type="caution">
    <text evidence="2">The sequence shown here is derived from an EMBL/GenBank/DDBJ whole genome shotgun (WGS) entry which is preliminary data.</text>
</comment>
<keyword evidence="3" id="KW-1185">Reference proteome</keyword>
<dbReference type="AlphaFoldDB" id="A0A5C6RZQ2"/>
<evidence type="ECO:0000256" key="1">
    <source>
        <dbReference type="SAM" id="Phobius"/>
    </source>
</evidence>
<dbReference type="InterPro" id="IPR009325">
    <property type="entry name" value="DUF983"/>
</dbReference>
<keyword evidence="1" id="KW-0812">Transmembrane</keyword>
<proteinExistence type="predicted"/>
<protein>
    <submittedName>
        <fullName evidence="2">DUF983 domain-containing protein</fullName>
    </submittedName>
</protein>